<dbReference type="Pfam" id="PF01344">
    <property type="entry name" value="Kelch_1"/>
    <property type="match status" value="1"/>
</dbReference>
<dbReference type="InterPro" id="IPR011333">
    <property type="entry name" value="SKP1/BTB/POZ_sf"/>
</dbReference>
<dbReference type="Pfam" id="PF00651">
    <property type="entry name" value="BTB"/>
    <property type="match status" value="1"/>
</dbReference>
<protein>
    <submittedName>
        <fullName evidence="5">Actin-binding protein IPP</fullName>
    </submittedName>
</protein>
<dbReference type="SUPFAM" id="SSF117281">
    <property type="entry name" value="Kelch motif"/>
    <property type="match status" value="1"/>
</dbReference>
<dbReference type="Gene3D" id="1.25.40.420">
    <property type="match status" value="1"/>
</dbReference>
<proteinExistence type="predicted"/>
<dbReference type="Pfam" id="PF07707">
    <property type="entry name" value="BACK"/>
    <property type="match status" value="1"/>
</dbReference>
<dbReference type="EMBL" id="BGZK01001141">
    <property type="protein sequence ID" value="GBP72338.1"/>
    <property type="molecule type" value="Genomic_DNA"/>
</dbReference>
<sequence>MACQVDEFGFTCFENMAYKSELYSESILTSFQRFRQNSEFCDVELICKDTVVKAHRVVLAAACVYFKALFNAGLEECQKGSVSLPTIQPEVLQLIVEFIYTGKVNITSSTVQHLISAADMLQLGELAMGCAEYLKMHLHPSNALGIFRFAEAHNCIELANAALDYAQAHWVDVAKGEELLETPSSLFIRLLSSDKLGIESETEVLQSALRWLEHEPETRKKHCIEVLRRVRLRLVGPHAFEDALNGVRDPYIMGILDAFRTVLHITICGRVYVLHYHKKEINLLWWNHAVVNPAAASKGRAELVQHHTLTEHRCEEPPSPRMRARHMLLVVGGVRDIPDENRVELATALKFDMHKRVWEQIASMNSPRYSLGVATTGGLLYAVGGNNGYGVLASGEVYNPSVSRMYYVTEKVNRLTSGIEVTAAM</sequence>
<dbReference type="STRING" id="151549.A0A4C1Y8T8"/>
<feature type="domain" description="BTB" evidence="4">
    <location>
        <begin position="41"/>
        <end position="108"/>
    </location>
</feature>
<dbReference type="InterPro" id="IPR000210">
    <property type="entry name" value="BTB/POZ_dom"/>
</dbReference>
<dbReference type="FunFam" id="1.25.40.420:FF:000001">
    <property type="entry name" value="Kelch-like family member 12"/>
    <property type="match status" value="1"/>
</dbReference>
<dbReference type="InterPro" id="IPR006652">
    <property type="entry name" value="Kelch_1"/>
</dbReference>
<reference evidence="5 6" key="1">
    <citation type="journal article" date="2019" name="Commun. Biol.">
        <title>The bagworm genome reveals a unique fibroin gene that provides high tensile strength.</title>
        <authorList>
            <person name="Kono N."/>
            <person name="Nakamura H."/>
            <person name="Ohtoshi R."/>
            <person name="Tomita M."/>
            <person name="Numata K."/>
            <person name="Arakawa K."/>
        </authorList>
    </citation>
    <scope>NUCLEOTIDE SEQUENCE [LARGE SCALE GENOMIC DNA]</scope>
</reference>
<keyword evidence="1" id="KW-0880">Kelch repeat</keyword>
<dbReference type="Proteomes" id="UP000299102">
    <property type="component" value="Unassembled WGS sequence"/>
</dbReference>
<dbReference type="PANTHER" id="PTHR24412">
    <property type="entry name" value="KELCH PROTEIN"/>
    <property type="match status" value="1"/>
</dbReference>
<name>A0A4C1Y8T8_EUMVA</name>
<dbReference type="InterPro" id="IPR015915">
    <property type="entry name" value="Kelch-typ_b-propeller"/>
</dbReference>
<accession>A0A4C1Y8T8</accession>
<evidence type="ECO:0000313" key="5">
    <source>
        <dbReference type="EMBL" id="GBP72338.1"/>
    </source>
</evidence>
<comment type="caution">
    <text evidence="5">The sequence shown here is derived from an EMBL/GenBank/DDBJ whole genome shotgun (WGS) entry which is preliminary data.</text>
</comment>
<evidence type="ECO:0000256" key="2">
    <source>
        <dbReference type="ARBA" id="ARBA00022737"/>
    </source>
</evidence>
<dbReference type="PROSITE" id="PS50097">
    <property type="entry name" value="BTB"/>
    <property type="match status" value="1"/>
</dbReference>
<dbReference type="InterPro" id="IPR011705">
    <property type="entry name" value="BACK"/>
</dbReference>
<evidence type="ECO:0000259" key="4">
    <source>
        <dbReference type="PROSITE" id="PS50097"/>
    </source>
</evidence>
<dbReference type="SMART" id="SM00875">
    <property type="entry name" value="BACK"/>
    <property type="match status" value="1"/>
</dbReference>
<dbReference type="PANTHER" id="PTHR24412:SF35">
    <property type="entry name" value="ACTIN-BINDING PROTEIN IPP"/>
    <property type="match status" value="1"/>
</dbReference>
<keyword evidence="2" id="KW-0677">Repeat</keyword>
<gene>
    <name evidence="5" type="primary">IPP</name>
    <name evidence="5" type="ORF">EVAR_90435_1</name>
</gene>
<dbReference type="OrthoDB" id="1022638at2759"/>
<dbReference type="Gene3D" id="2.120.10.80">
    <property type="entry name" value="Kelch-type beta propeller"/>
    <property type="match status" value="1"/>
</dbReference>
<evidence type="ECO:0000313" key="6">
    <source>
        <dbReference type="Proteomes" id="UP000299102"/>
    </source>
</evidence>
<dbReference type="AlphaFoldDB" id="A0A4C1Y8T8"/>
<evidence type="ECO:0000256" key="3">
    <source>
        <dbReference type="ARBA" id="ARBA00023203"/>
    </source>
</evidence>
<dbReference type="SMART" id="SM00612">
    <property type="entry name" value="Kelch"/>
    <property type="match status" value="2"/>
</dbReference>
<evidence type="ECO:0000256" key="1">
    <source>
        <dbReference type="ARBA" id="ARBA00022441"/>
    </source>
</evidence>
<keyword evidence="3" id="KW-0009">Actin-binding</keyword>
<dbReference type="SUPFAM" id="SSF54695">
    <property type="entry name" value="POZ domain"/>
    <property type="match status" value="1"/>
</dbReference>
<dbReference type="SMART" id="SM00225">
    <property type="entry name" value="BTB"/>
    <property type="match status" value="1"/>
</dbReference>
<dbReference type="GO" id="GO:0003779">
    <property type="term" value="F:actin binding"/>
    <property type="evidence" value="ECO:0007669"/>
    <property type="project" value="UniProtKB-KW"/>
</dbReference>
<keyword evidence="6" id="KW-1185">Reference proteome</keyword>
<organism evidence="5 6">
    <name type="scientific">Eumeta variegata</name>
    <name type="common">Bagworm moth</name>
    <name type="synonym">Eumeta japonica</name>
    <dbReference type="NCBI Taxonomy" id="151549"/>
    <lineage>
        <taxon>Eukaryota</taxon>
        <taxon>Metazoa</taxon>
        <taxon>Ecdysozoa</taxon>
        <taxon>Arthropoda</taxon>
        <taxon>Hexapoda</taxon>
        <taxon>Insecta</taxon>
        <taxon>Pterygota</taxon>
        <taxon>Neoptera</taxon>
        <taxon>Endopterygota</taxon>
        <taxon>Lepidoptera</taxon>
        <taxon>Glossata</taxon>
        <taxon>Ditrysia</taxon>
        <taxon>Tineoidea</taxon>
        <taxon>Psychidae</taxon>
        <taxon>Oiketicinae</taxon>
        <taxon>Eumeta</taxon>
    </lineage>
</organism>
<dbReference type="Gene3D" id="3.30.710.10">
    <property type="entry name" value="Potassium Channel Kv1.1, Chain A"/>
    <property type="match status" value="1"/>
</dbReference>